<dbReference type="SUPFAM" id="SSF52540">
    <property type="entry name" value="P-loop containing nucleoside triphosphate hydrolases"/>
    <property type="match status" value="1"/>
</dbReference>
<dbReference type="AlphaFoldDB" id="A0A6M3KV28"/>
<protein>
    <submittedName>
        <fullName evidence="1">Putative ATPase domain containing protein</fullName>
    </submittedName>
</protein>
<gene>
    <name evidence="1" type="ORF">MM415B02148_0019</name>
</gene>
<accession>A0A6M3KV28</accession>
<organism evidence="1">
    <name type="scientific">viral metagenome</name>
    <dbReference type="NCBI Taxonomy" id="1070528"/>
    <lineage>
        <taxon>unclassified sequences</taxon>
        <taxon>metagenomes</taxon>
        <taxon>organismal metagenomes</taxon>
    </lineage>
</organism>
<evidence type="ECO:0000313" key="1">
    <source>
        <dbReference type="EMBL" id="QJA86033.1"/>
    </source>
</evidence>
<dbReference type="InterPro" id="IPR027417">
    <property type="entry name" value="P-loop_NTPase"/>
</dbReference>
<dbReference type="Pfam" id="PF13481">
    <property type="entry name" value="AAA_25"/>
    <property type="match status" value="1"/>
</dbReference>
<dbReference type="InterPro" id="IPR036388">
    <property type="entry name" value="WH-like_DNA-bd_sf"/>
</dbReference>
<name>A0A6M3KV28_9ZZZZ</name>
<dbReference type="Gene3D" id="1.10.10.10">
    <property type="entry name" value="Winged helix-like DNA-binding domain superfamily/Winged helix DNA-binding domain"/>
    <property type="match status" value="1"/>
</dbReference>
<dbReference type="SUPFAM" id="SSF46785">
    <property type="entry name" value="Winged helix' DNA-binding domain"/>
    <property type="match status" value="1"/>
</dbReference>
<reference evidence="1" key="1">
    <citation type="submission" date="2020-03" db="EMBL/GenBank/DDBJ databases">
        <title>The deep terrestrial virosphere.</title>
        <authorList>
            <person name="Holmfeldt K."/>
            <person name="Nilsson E."/>
            <person name="Simone D."/>
            <person name="Lopez-Fernandez M."/>
            <person name="Wu X."/>
            <person name="de Brujin I."/>
            <person name="Lundin D."/>
            <person name="Andersson A."/>
            <person name="Bertilsson S."/>
            <person name="Dopson M."/>
        </authorList>
    </citation>
    <scope>NUCLEOTIDE SEQUENCE</scope>
    <source>
        <strain evidence="1">MM415B02148</strain>
    </source>
</reference>
<dbReference type="EMBL" id="MT142610">
    <property type="protein sequence ID" value="QJA86033.1"/>
    <property type="molecule type" value="Genomic_DNA"/>
</dbReference>
<dbReference type="Gene3D" id="3.40.50.300">
    <property type="entry name" value="P-loop containing nucleotide triphosphate hydrolases"/>
    <property type="match status" value="1"/>
</dbReference>
<proteinExistence type="predicted"/>
<sequence>MDIEQTIAGFKVSWPDKLVHIQVKRLHDSMRGLSGEITVGAELAGYPSPLHRAQFNFSSTNARRDLIKILAGKVLALPWVDMLEEFCNAVLDGYRQGEPAVEIYASEGANYKPPPYLVYPFLQQNKPTILFGEGGKGKSLLSQLLAMAVVLPWTDNNLGFRVNGSSIKVLWLDYETDKDTFTWNLSRLCNGQGLPEVSIFYRRCALPLAGDVEAIRDMVAEHTIGLVVIDSLGMACSGDLNKTDTAFPFWAAERQLKCTSLIIAHPSKDQFTKKATVHGSGFFTREARSVWELSGIGEAGEDEISIGLHHRKVNDGRLHKDRGYRLEFCEDAIKFEKQDIDDIPELRQHKTTQGQILGLLKRGAMTKEAMAIELDISPEAARKALERLKRKGQVMEVKDGYGLSSGQVGQDTPL</sequence>
<dbReference type="InterPro" id="IPR036390">
    <property type="entry name" value="WH_DNA-bd_sf"/>
</dbReference>